<comment type="caution">
    <text evidence="1">The sequence shown here is derived from an EMBL/GenBank/DDBJ whole genome shotgun (WGS) entry which is preliminary data.</text>
</comment>
<proteinExistence type="predicted"/>
<gene>
    <name evidence="1" type="ORF">JJQ60_21210</name>
</gene>
<dbReference type="EMBL" id="JAERQJ010000017">
    <property type="protein sequence ID" value="MBL0686060.1"/>
    <property type="molecule type" value="Genomic_DNA"/>
</dbReference>
<evidence type="ECO:0000313" key="1">
    <source>
        <dbReference type="EMBL" id="MBL0686060.1"/>
    </source>
</evidence>
<organism evidence="1 2">
    <name type="scientific">Aquimarina mytili</name>
    <dbReference type="NCBI Taxonomy" id="874423"/>
    <lineage>
        <taxon>Bacteria</taxon>
        <taxon>Pseudomonadati</taxon>
        <taxon>Bacteroidota</taxon>
        <taxon>Flavobacteriia</taxon>
        <taxon>Flavobacteriales</taxon>
        <taxon>Flavobacteriaceae</taxon>
        <taxon>Aquimarina</taxon>
    </lineage>
</organism>
<dbReference type="RefSeq" id="WP_201924598.1">
    <property type="nucleotide sequence ID" value="NZ_BAABAX010000013.1"/>
</dbReference>
<dbReference type="Proteomes" id="UP000651057">
    <property type="component" value="Unassembled WGS sequence"/>
</dbReference>
<dbReference type="AlphaFoldDB" id="A0A937A727"/>
<evidence type="ECO:0000313" key="2">
    <source>
        <dbReference type="Proteomes" id="UP000651057"/>
    </source>
</evidence>
<protein>
    <submittedName>
        <fullName evidence="1">Uncharacterized protein</fullName>
    </submittedName>
</protein>
<sequence length="149" mass="17499">MSEMTTKIENLKEQLEEYCFEDGDVNYIVFRLRDIRKELLKEDKLFEMQNLTKVLGISKNTFVKLESGTVGADYRTVIKLINLYTMKGYNPMWILKKENFFVEKMEGDNSLILNKSSVEIAMNKMLTQLNQAMELTQDAMEEFKQNIKS</sequence>
<name>A0A937A727_9FLAO</name>
<keyword evidence="2" id="KW-1185">Reference proteome</keyword>
<reference evidence="1" key="1">
    <citation type="submission" date="2021-01" db="EMBL/GenBank/DDBJ databases">
        <authorList>
            <person name="Zhong Y.L."/>
        </authorList>
    </citation>
    <scope>NUCLEOTIDE SEQUENCE</scope>
    <source>
        <strain evidence="1">KCTC 23302</strain>
    </source>
</reference>
<accession>A0A937A727</accession>